<dbReference type="AlphaFoldDB" id="A0AAU9CS39"/>
<keyword evidence="1" id="KW-1133">Transmembrane helix</keyword>
<protein>
    <submittedName>
        <fullName evidence="2">Uncharacterized protein</fullName>
    </submittedName>
</protein>
<keyword evidence="1" id="KW-0812">Transmembrane</keyword>
<reference evidence="2 3" key="1">
    <citation type="submission" date="2021-12" db="EMBL/GenBank/DDBJ databases">
        <title>Genome sequencing of bacteria with rrn-lacking chromosome and rrn-plasmid.</title>
        <authorList>
            <person name="Anda M."/>
            <person name="Iwasaki W."/>
        </authorList>
    </citation>
    <scope>NUCLEOTIDE SEQUENCE [LARGE SCALE GENOMIC DNA]</scope>
    <source>
        <strain evidence="2 3">DSM 100852</strain>
        <plasmid evidence="2 3">pFA8</plasmid>
    </source>
</reference>
<name>A0AAU9CS39_9BACT</name>
<evidence type="ECO:0000313" key="3">
    <source>
        <dbReference type="Proteomes" id="UP001348817"/>
    </source>
</evidence>
<dbReference type="RefSeq" id="WP_338396159.1">
    <property type="nucleotide sequence ID" value="NZ_AP025322.1"/>
</dbReference>
<evidence type="ECO:0000313" key="2">
    <source>
        <dbReference type="EMBL" id="BDD12928.1"/>
    </source>
</evidence>
<gene>
    <name evidence="2" type="ORF">FUAX_53600</name>
</gene>
<feature type="transmembrane region" description="Helical" evidence="1">
    <location>
        <begin position="6"/>
        <end position="27"/>
    </location>
</feature>
<geneLocation type="plasmid" evidence="2 3">
    <name>pFA8</name>
</geneLocation>
<dbReference type="EMBL" id="AP025322">
    <property type="protein sequence ID" value="BDD12928.1"/>
    <property type="molecule type" value="Genomic_DNA"/>
</dbReference>
<keyword evidence="2" id="KW-0614">Plasmid</keyword>
<dbReference type="Proteomes" id="UP001348817">
    <property type="component" value="Plasmid pFA8"/>
</dbReference>
<evidence type="ECO:0000256" key="1">
    <source>
        <dbReference type="SAM" id="Phobius"/>
    </source>
</evidence>
<organism evidence="2 3">
    <name type="scientific">Fulvitalea axinellae</name>
    <dbReference type="NCBI Taxonomy" id="1182444"/>
    <lineage>
        <taxon>Bacteria</taxon>
        <taxon>Pseudomonadati</taxon>
        <taxon>Bacteroidota</taxon>
        <taxon>Cytophagia</taxon>
        <taxon>Cytophagales</taxon>
        <taxon>Persicobacteraceae</taxon>
        <taxon>Fulvitalea</taxon>
    </lineage>
</organism>
<keyword evidence="1" id="KW-0472">Membrane</keyword>
<proteinExistence type="predicted"/>
<keyword evidence="3" id="KW-1185">Reference proteome</keyword>
<accession>A0AAU9CS39</accession>
<dbReference type="KEGG" id="fax:FUAX_53600"/>
<sequence length="222" mass="25832">MKKVYIITISVSFVLFMFTVLMVRVGVGYRDDYDCNSPSVNQLDRIITFIEADAINEKSIKSISIKRRMPVSVLNPLEIEMYRAGSAFLFTRRLHVWGEKTGADDIQLIENNVVDKLKEYHSYHITGKGTRENKFVLYSTSICFDEESGFGVVPSDFTMNAFKANKGRGQMYLEVLVVLDEKVIDWFRRYNMHRVRDSVYCYFSYTDRSRYIGAEIKRIGEL</sequence>